<gene>
    <name evidence="3" type="ORF">N7469_005136</name>
</gene>
<reference evidence="3" key="2">
    <citation type="journal article" date="2023" name="IMA Fungus">
        <title>Comparative genomic study of the Penicillium genus elucidates a diverse pangenome and 15 lateral gene transfer events.</title>
        <authorList>
            <person name="Petersen C."/>
            <person name="Sorensen T."/>
            <person name="Nielsen M.R."/>
            <person name="Sondergaard T.E."/>
            <person name="Sorensen J.L."/>
            <person name="Fitzpatrick D.A."/>
            <person name="Frisvad J.C."/>
            <person name="Nielsen K.L."/>
        </authorList>
    </citation>
    <scope>NUCLEOTIDE SEQUENCE</scope>
    <source>
        <strain evidence="3">IBT 23319</strain>
    </source>
</reference>
<dbReference type="SUPFAM" id="SSF48403">
    <property type="entry name" value="Ankyrin repeat"/>
    <property type="match status" value="1"/>
</dbReference>
<dbReference type="EMBL" id="JAPQKT010000004">
    <property type="protein sequence ID" value="KAJ5233370.1"/>
    <property type="molecule type" value="Genomic_DNA"/>
</dbReference>
<protein>
    <submittedName>
        <fullName evidence="3">HET-domain-containing protein</fullName>
    </submittedName>
</protein>
<keyword evidence="4" id="KW-1185">Reference proteome</keyword>
<dbReference type="InterPro" id="IPR058525">
    <property type="entry name" value="DUF8212"/>
</dbReference>
<dbReference type="Pfam" id="PF06985">
    <property type="entry name" value="HET"/>
    <property type="match status" value="1"/>
</dbReference>
<evidence type="ECO:0000259" key="1">
    <source>
        <dbReference type="Pfam" id="PF06985"/>
    </source>
</evidence>
<evidence type="ECO:0000313" key="3">
    <source>
        <dbReference type="EMBL" id="KAJ5233370.1"/>
    </source>
</evidence>
<reference evidence="3" key="1">
    <citation type="submission" date="2022-11" db="EMBL/GenBank/DDBJ databases">
        <authorList>
            <person name="Petersen C."/>
        </authorList>
    </citation>
    <scope>NUCLEOTIDE SEQUENCE</scope>
    <source>
        <strain evidence="3">IBT 23319</strain>
    </source>
</reference>
<feature type="domain" description="DUF8212" evidence="2">
    <location>
        <begin position="231"/>
        <end position="258"/>
    </location>
</feature>
<dbReference type="PANTHER" id="PTHR10622:SF10">
    <property type="entry name" value="HET DOMAIN-CONTAINING PROTEIN"/>
    <property type="match status" value="1"/>
</dbReference>
<proteinExistence type="predicted"/>
<evidence type="ECO:0000313" key="4">
    <source>
        <dbReference type="Proteomes" id="UP001147733"/>
    </source>
</evidence>
<dbReference type="Pfam" id="PF26640">
    <property type="entry name" value="DUF8212"/>
    <property type="match status" value="1"/>
</dbReference>
<comment type="caution">
    <text evidence="3">The sequence shown here is derived from an EMBL/GenBank/DDBJ whole genome shotgun (WGS) entry which is preliminary data.</text>
</comment>
<dbReference type="GeneID" id="81383223"/>
<dbReference type="OrthoDB" id="674604at2759"/>
<name>A0A9W9P1H9_PENCI</name>
<dbReference type="InterPro" id="IPR036770">
    <property type="entry name" value="Ankyrin_rpt-contain_sf"/>
</dbReference>
<dbReference type="RefSeq" id="XP_056500870.1">
    <property type="nucleotide sequence ID" value="XM_056644056.1"/>
</dbReference>
<dbReference type="Gene3D" id="1.25.40.20">
    <property type="entry name" value="Ankyrin repeat-containing domain"/>
    <property type="match status" value="1"/>
</dbReference>
<dbReference type="AlphaFoldDB" id="A0A9W9P1H9"/>
<accession>A0A9W9P1H9</accession>
<feature type="domain" description="Heterokaryon incompatibility" evidence="1">
    <location>
        <begin position="27"/>
        <end position="112"/>
    </location>
</feature>
<dbReference type="Proteomes" id="UP001147733">
    <property type="component" value="Unassembled WGS sequence"/>
</dbReference>
<organism evidence="3 4">
    <name type="scientific">Penicillium citrinum</name>
    <dbReference type="NCBI Taxonomy" id="5077"/>
    <lineage>
        <taxon>Eukaryota</taxon>
        <taxon>Fungi</taxon>
        <taxon>Dikarya</taxon>
        <taxon>Ascomycota</taxon>
        <taxon>Pezizomycotina</taxon>
        <taxon>Eurotiomycetes</taxon>
        <taxon>Eurotiomycetidae</taxon>
        <taxon>Eurotiales</taxon>
        <taxon>Aspergillaceae</taxon>
        <taxon>Penicillium</taxon>
    </lineage>
</organism>
<dbReference type="InterPro" id="IPR010730">
    <property type="entry name" value="HET"/>
</dbReference>
<sequence>MRLLKTDISATGKLQFEEFSGSQTPQYAILSHRWARQEITLQEANSVGIDMKNGYRKIEAFCRVAKNACFEYAWIDTCCIDKTSSVELSEAINSMYDWYRMADVCYTYLDDVPSRTERAKSGVPFKDIVSSSQWFERGWTLQELIAPSNNIFFDREWECLGGKAELGYILSSRTGIPWSILSGTEGLETISVAQRMSWAAKRKTTRIEDGAYCLMGIFGINMPLLYGEREKAFLRLQEEILRVSDDVSLFAWKSEYGKGLLAPSPAAFLYSGNVVRCGRLNIADNPPTVSSRGIYLEVHFVGVGPGIALAILDCQDRDNVDKSIAIYVEDIFLTRDTSLTMQHFKRILTEELTEIDLQTTQTQIPVRKICVQSGRSSNLQFYLPKSKPEERSTRSHSIMSDKDLKYLNYDHREALLHASARSLGIAWLMMTRPDVETHLKVERNPMALFKAVEKKNDAIFTMLISRGATLDPKKWTEIVRLAIRVGHVPTVKAILEKHLMVARDDRFGEEALEYAASLKNQSVISAILDMKVLPSNGSLQWSIDKGHFFIVQLLLERGGLDRGKR</sequence>
<dbReference type="PANTHER" id="PTHR10622">
    <property type="entry name" value="HET DOMAIN-CONTAINING PROTEIN"/>
    <property type="match status" value="1"/>
</dbReference>
<evidence type="ECO:0000259" key="2">
    <source>
        <dbReference type="Pfam" id="PF26640"/>
    </source>
</evidence>